<accession>L5K3C0</accession>
<sequence length="148" mass="16344">MSTRLQNSSRGAGSASRTLHPRSLQRTRLLTAGAWLLKVFLFPLDPGPRRALSLHNKGLREFYILFHPLQKIVLASWCSGKCRVHRPHLAEVRPLGSLIFRCLLPALPSLSPPLTQPGSEPLCSPNAHGPHQHRPFPLTGTAQLFLVG</sequence>
<evidence type="ECO:0000313" key="1">
    <source>
        <dbReference type="EMBL" id="ELK06050.1"/>
    </source>
</evidence>
<proteinExistence type="predicted"/>
<dbReference type="AlphaFoldDB" id="L5K3C0"/>
<dbReference type="EMBL" id="KB031037">
    <property type="protein sequence ID" value="ELK06050.1"/>
    <property type="molecule type" value="Genomic_DNA"/>
</dbReference>
<protein>
    <submittedName>
        <fullName evidence="1">Uncharacterized protein</fullName>
    </submittedName>
</protein>
<evidence type="ECO:0000313" key="2">
    <source>
        <dbReference type="Proteomes" id="UP000010552"/>
    </source>
</evidence>
<keyword evidence="2" id="KW-1185">Reference proteome</keyword>
<dbReference type="InParanoid" id="L5K3C0"/>
<dbReference type="Proteomes" id="UP000010552">
    <property type="component" value="Unassembled WGS sequence"/>
</dbReference>
<name>L5K3C0_PTEAL</name>
<reference evidence="2" key="1">
    <citation type="journal article" date="2013" name="Science">
        <title>Comparative analysis of bat genomes provides insight into the evolution of flight and immunity.</title>
        <authorList>
            <person name="Zhang G."/>
            <person name="Cowled C."/>
            <person name="Shi Z."/>
            <person name="Huang Z."/>
            <person name="Bishop-Lilly K.A."/>
            <person name="Fang X."/>
            <person name="Wynne J.W."/>
            <person name="Xiong Z."/>
            <person name="Baker M.L."/>
            <person name="Zhao W."/>
            <person name="Tachedjian M."/>
            <person name="Zhu Y."/>
            <person name="Zhou P."/>
            <person name="Jiang X."/>
            <person name="Ng J."/>
            <person name="Yang L."/>
            <person name="Wu L."/>
            <person name="Xiao J."/>
            <person name="Feng Y."/>
            <person name="Chen Y."/>
            <person name="Sun X."/>
            <person name="Zhang Y."/>
            <person name="Marsh G.A."/>
            <person name="Crameri G."/>
            <person name="Broder C.C."/>
            <person name="Frey K.G."/>
            <person name="Wang L.F."/>
            <person name="Wang J."/>
        </authorList>
    </citation>
    <scope>NUCLEOTIDE SEQUENCE [LARGE SCALE GENOMIC DNA]</scope>
</reference>
<gene>
    <name evidence="1" type="ORF">PAL_GLEAN10017566</name>
</gene>
<organism evidence="1 2">
    <name type="scientific">Pteropus alecto</name>
    <name type="common">Black flying fox</name>
    <dbReference type="NCBI Taxonomy" id="9402"/>
    <lineage>
        <taxon>Eukaryota</taxon>
        <taxon>Metazoa</taxon>
        <taxon>Chordata</taxon>
        <taxon>Craniata</taxon>
        <taxon>Vertebrata</taxon>
        <taxon>Euteleostomi</taxon>
        <taxon>Mammalia</taxon>
        <taxon>Eutheria</taxon>
        <taxon>Laurasiatheria</taxon>
        <taxon>Chiroptera</taxon>
        <taxon>Yinpterochiroptera</taxon>
        <taxon>Pteropodoidea</taxon>
        <taxon>Pteropodidae</taxon>
        <taxon>Pteropodinae</taxon>
        <taxon>Pteropus</taxon>
    </lineage>
</organism>